<feature type="compositionally biased region" description="Polar residues" evidence="1">
    <location>
        <begin position="367"/>
        <end position="388"/>
    </location>
</feature>
<dbReference type="AlphaFoldDB" id="A0A9W7ZSP0"/>
<keyword evidence="3" id="KW-1185">Reference proteome</keyword>
<accession>A0A9W7ZSP0</accession>
<comment type="caution">
    <text evidence="2">The sequence shown here is derived from an EMBL/GenBank/DDBJ whole genome shotgun (WGS) entry which is preliminary data.</text>
</comment>
<gene>
    <name evidence="2" type="ORF">IWQ60_008433</name>
</gene>
<feature type="region of interest" description="Disordered" evidence="1">
    <location>
        <begin position="1"/>
        <end position="134"/>
    </location>
</feature>
<feature type="compositionally biased region" description="Polar residues" evidence="1">
    <location>
        <begin position="304"/>
        <end position="325"/>
    </location>
</feature>
<feature type="compositionally biased region" description="Polar residues" evidence="1">
    <location>
        <begin position="42"/>
        <end position="59"/>
    </location>
</feature>
<feature type="region of interest" description="Disordered" evidence="1">
    <location>
        <begin position="304"/>
        <end position="353"/>
    </location>
</feature>
<evidence type="ECO:0000256" key="1">
    <source>
        <dbReference type="SAM" id="MobiDB-lite"/>
    </source>
</evidence>
<feature type="compositionally biased region" description="Polar residues" evidence="1">
    <location>
        <begin position="1"/>
        <end position="12"/>
    </location>
</feature>
<proteinExistence type="predicted"/>
<name>A0A9W7ZSP0_9FUNG</name>
<feature type="compositionally biased region" description="Low complexity" evidence="1">
    <location>
        <begin position="331"/>
        <end position="346"/>
    </location>
</feature>
<feature type="compositionally biased region" description="Polar residues" evidence="1">
    <location>
        <begin position="66"/>
        <end position="89"/>
    </location>
</feature>
<reference evidence="2" key="1">
    <citation type="submission" date="2022-07" db="EMBL/GenBank/DDBJ databases">
        <title>Phylogenomic reconstructions and comparative analyses of Kickxellomycotina fungi.</title>
        <authorList>
            <person name="Reynolds N.K."/>
            <person name="Stajich J.E."/>
            <person name="Barry K."/>
            <person name="Grigoriev I.V."/>
            <person name="Crous P."/>
            <person name="Smith M.E."/>
        </authorList>
    </citation>
    <scope>NUCLEOTIDE SEQUENCE</scope>
    <source>
        <strain evidence="2">RSA 861</strain>
    </source>
</reference>
<organism evidence="2 3">
    <name type="scientific">Tieghemiomyces parasiticus</name>
    <dbReference type="NCBI Taxonomy" id="78921"/>
    <lineage>
        <taxon>Eukaryota</taxon>
        <taxon>Fungi</taxon>
        <taxon>Fungi incertae sedis</taxon>
        <taxon>Zoopagomycota</taxon>
        <taxon>Kickxellomycotina</taxon>
        <taxon>Dimargaritomycetes</taxon>
        <taxon>Dimargaritales</taxon>
        <taxon>Dimargaritaceae</taxon>
        <taxon>Tieghemiomyces</taxon>
    </lineage>
</organism>
<feature type="region of interest" description="Disordered" evidence="1">
    <location>
        <begin position="365"/>
        <end position="392"/>
    </location>
</feature>
<feature type="compositionally biased region" description="Polar residues" evidence="1">
    <location>
        <begin position="482"/>
        <end position="497"/>
    </location>
</feature>
<feature type="region of interest" description="Disordered" evidence="1">
    <location>
        <begin position="611"/>
        <end position="639"/>
    </location>
</feature>
<evidence type="ECO:0000313" key="3">
    <source>
        <dbReference type="Proteomes" id="UP001150569"/>
    </source>
</evidence>
<dbReference type="Proteomes" id="UP001150569">
    <property type="component" value="Unassembled WGS sequence"/>
</dbReference>
<dbReference type="EMBL" id="JANBPT010000629">
    <property type="protein sequence ID" value="KAJ1915444.1"/>
    <property type="molecule type" value="Genomic_DNA"/>
</dbReference>
<feature type="compositionally biased region" description="Basic and acidic residues" evidence="1">
    <location>
        <begin position="16"/>
        <end position="28"/>
    </location>
</feature>
<feature type="compositionally biased region" description="Basic and acidic residues" evidence="1">
    <location>
        <begin position="113"/>
        <end position="122"/>
    </location>
</feature>
<sequence length="639" mass="70695">MQPDTSIVTPPQKSYAEVRPDRPDDFSRPIDNTHFPSDYSHRSSSTSPRFLQREQTPSATEHHKQVSTVTMAPTASTGSYHSRPSSPTKGHSAESRYFPLSRDARLNFSIPRPQRDGEEKNDSPVLATQPSPRLPFLTPPIPAIKSHASHPHHGSAPPSVQALAIKVPRSNSHEPTSRPFHLPEKVKASRSPNWNFMEKKTLLEAVLIYMPHMTNRDDHWRVISRTLTETCGRSWETSQVKQQVRDLKKKYVRIMSQSGFLNPDGSDLSPEQAAKIQRPINISQLFEFQEQVEAIIEKEKMYTSPATTPIRTEQSFPTGNTQTSAAAADGTNTASTAQSTVATSTTPKPQTSEAAVLRMADRLPEVPSSTGTCRTDTGAHRSSNSPLNRYQPYPRAIAPGNPTTGYSSTHRRLSITATLQHQQHQQQRSLANQAHSPHTIVTAGSSSPSVAYLPSWTPYQTVGSPFPNHQPDLRNPIHSRPTGHQSRRFSASHTVIPSGSIRGPAPPAYSMAQSGSSPNAHAASGGNAQSRPRNPPAASLLPTLTAESFSFVRRISDDTLGGTLTIQARAFLREMHDVTNTLLAFQRQNAEWQTEQWHRNEAFRRQVMEHLQSTPGQISPREPEPRPSQRPLQYQGLLG</sequence>
<feature type="region of interest" description="Disordered" evidence="1">
    <location>
        <begin position="463"/>
        <end position="540"/>
    </location>
</feature>
<protein>
    <submittedName>
        <fullName evidence="2">Uncharacterized protein</fullName>
    </submittedName>
</protein>
<evidence type="ECO:0000313" key="2">
    <source>
        <dbReference type="EMBL" id="KAJ1915444.1"/>
    </source>
</evidence>